<keyword evidence="4" id="KW-0539">Nucleus</keyword>
<reference evidence="6" key="1">
    <citation type="submission" date="2016-10" db="EMBL/GenBank/DDBJ databases">
        <authorList>
            <person name="Benchimol M."/>
            <person name="Almeida L.G."/>
            <person name="Vasconcelos A.T."/>
            <person name="Perreira-Neves A."/>
            <person name="Rosa I.A."/>
            <person name="Tasca T."/>
            <person name="Bogo M.R."/>
            <person name="de Souza W."/>
        </authorList>
    </citation>
    <scope>NUCLEOTIDE SEQUENCE [LARGE SCALE GENOMIC DNA]</scope>
    <source>
        <strain evidence="6">K</strain>
    </source>
</reference>
<accession>A0A1J4JJE0</accession>
<dbReference type="GO" id="GO:1902977">
    <property type="term" value="P:mitotic DNA replication preinitiation complex assembly"/>
    <property type="evidence" value="ECO:0007669"/>
    <property type="project" value="TreeGrafter"/>
</dbReference>
<dbReference type="AlphaFoldDB" id="A0A1J4JJE0"/>
<dbReference type="Proteomes" id="UP000179807">
    <property type="component" value="Unassembled WGS sequence"/>
</dbReference>
<protein>
    <recommendedName>
        <fullName evidence="8">CDC45-like protein</fullName>
    </recommendedName>
</protein>
<evidence type="ECO:0000256" key="1">
    <source>
        <dbReference type="ARBA" id="ARBA00004123"/>
    </source>
</evidence>
<keyword evidence="7" id="KW-1185">Reference proteome</keyword>
<evidence type="ECO:0000256" key="5">
    <source>
        <dbReference type="ARBA" id="ARBA00023306"/>
    </source>
</evidence>
<name>A0A1J4JJE0_9EUKA</name>
<dbReference type="InterPro" id="IPR003874">
    <property type="entry name" value="CDC45"/>
</dbReference>
<dbReference type="GO" id="GO:0000727">
    <property type="term" value="P:double-strand break repair via break-induced replication"/>
    <property type="evidence" value="ECO:0007669"/>
    <property type="project" value="TreeGrafter"/>
</dbReference>
<organism evidence="6 7">
    <name type="scientific">Tritrichomonas foetus</name>
    <dbReference type="NCBI Taxonomy" id="1144522"/>
    <lineage>
        <taxon>Eukaryota</taxon>
        <taxon>Metamonada</taxon>
        <taxon>Parabasalia</taxon>
        <taxon>Tritrichomonadida</taxon>
        <taxon>Tritrichomonadidae</taxon>
        <taxon>Tritrichomonas</taxon>
    </lineage>
</organism>
<dbReference type="GO" id="GO:0003697">
    <property type="term" value="F:single-stranded DNA binding"/>
    <property type="evidence" value="ECO:0007669"/>
    <property type="project" value="TreeGrafter"/>
</dbReference>
<evidence type="ECO:0000256" key="4">
    <source>
        <dbReference type="ARBA" id="ARBA00023242"/>
    </source>
</evidence>
<evidence type="ECO:0000313" key="6">
    <source>
        <dbReference type="EMBL" id="OHS98455.1"/>
    </source>
</evidence>
<dbReference type="Pfam" id="PF02724">
    <property type="entry name" value="CDC45"/>
    <property type="match status" value="3"/>
</dbReference>
<dbReference type="GO" id="GO:0003688">
    <property type="term" value="F:DNA replication origin binding"/>
    <property type="evidence" value="ECO:0007669"/>
    <property type="project" value="TreeGrafter"/>
</dbReference>
<dbReference type="VEuPathDB" id="TrichDB:TRFO_35123"/>
<keyword evidence="5" id="KW-0131">Cell cycle</keyword>
<dbReference type="GO" id="GO:0031261">
    <property type="term" value="C:DNA replication preinitiation complex"/>
    <property type="evidence" value="ECO:0007669"/>
    <property type="project" value="TreeGrafter"/>
</dbReference>
<comment type="similarity">
    <text evidence="2">Belongs to the CDC45 family.</text>
</comment>
<evidence type="ECO:0008006" key="8">
    <source>
        <dbReference type="Google" id="ProtNLM"/>
    </source>
</evidence>
<dbReference type="GeneID" id="94844777"/>
<comment type="caution">
    <text evidence="6">The sequence shown here is derived from an EMBL/GenBank/DDBJ whole genome shotgun (WGS) entry which is preliminary data.</text>
</comment>
<dbReference type="OrthoDB" id="10258882at2759"/>
<evidence type="ECO:0000256" key="2">
    <source>
        <dbReference type="ARBA" id="ARBA00010727"/>
    </source>
</evidence>
<evidence type="ECO:0000256" key="3">
    <source>
        <dbReference type="ARBA" id="ARBA00022705"/>
    </source>
</evidence>
<dbReference type="PANTHER" id="PTHR10507">
    <property type="entry name" value="CDC45-RELATED PROTEIN"/>
    <property type="match status" value="1"/>
</dbReference>
<comment type="subcellular location">
    <subcellularLocation>
        <location evidence="1">Nucleus</location>
    </subcellularLocation>
</comment>
<dbReference type="EMBL" id="MLAK01001054">
    <property type="protein sequence ID" value="OHS98455.1"/>
    <property type="molecule type" value="Genomic_DNA"/>
</dbReference>
<dbReference type="RefSeq" id="XP_068351592.1">
    <property type="nucleotide sequence ID" value="XM_068510073.1"/>
</dbReference>
<dbReference type="GO" id="GO:0003682">
    <property type="term" value="F:chromatin binding"/>
    <property type="evidence" value="ECO:0007669"/>
    <property type="project" value="TreeGrafter"/>
</dbReference>
<evidence type="ECO:0000313" key="7">
    <source>
        <dbReference type="Proteomes" id="UP000179807"/>
    </source>
</evidence>
<keyword evidence="3" id="KW-0235">DNA replication</keyword>
<proteinExistence type="inferred from homology"/>
<dbReference type="GO" id="GO:0006270">
    <property type="term" value="P:DNA replication initiation"/>
    <property type="evidence" value="ECO:0007669"/>
    <property type="project" value="InterPro"/>
</dbReference>
<gene>
    <name evidence="6" type="ORF">TRFO_35123</name>
</gene>
<sequence length="581" mass="65029">MLIQVEDLHKAYQQIVQSGIGSDQIVTVLIFVPLNVDSLAASSILYELFRRDNVSNHFVPVRGYSDLKSQFESRLEGNSLPPSIIFVNCGGSISLISHYPEVFKESTAYIIDSHRPIHYENLDDRNKRIVVIDDSKSVFDEVCMLPDSELPDEESIIISGKIKVKTVVQKVCKKIDPNSEESLQLLQTTRFSDPASLQLYALASACNHTSLSTLWFSILGLTEHFLLEHIDNIRYETLFNALQNEASRLTDGKDLFTTIPIEDGDGEGEVVTPITSITVPVSRDLFIQPVNDLRCSLMRHWTLLESMQSSTFIVSRLRLWYHSGTERLNVLLVKMGIPLREAKTTYISMSSDIRETLVKRFDQWCDRFGLSGIAFPSFILKRGYAAPLTASDIVYAVRARLLVGTDFSAAFSDAFNVVRLAGSHDLFSIDVETAKSRSKQVISLGMELMNRKNASIINNGPFRIAYVYNAAERGFPVEPSSLVDLGQFLIQAFREEEESVLPMIIAATNPDQQTVTVVAVSTGLEFGEVEPSKFGELFQKAAENAEIEISMDSFDSFVCKVPTDLLLVFVDQLTLLAFKEQ</sequence>
<dbReference type="PANTHER" id="PTHR10507:SF0">
    <property type="entry name" value="CELL DIVISION CONTROL PROTEIN 45 HOMOLOG"/>
    <property type="match status" value="1"/>
</dbReference>